<dbReference type="eggNOG" id="COG2114">
    <property type="taxonomic scope" value="Bacteria"/>
</dbReference>
<dbReference type="OrthoDB" id="9806704at2"/>
<keyword evidence="1" id="KW-1133">Transmembrane helix</keyword>
<keyword evidence="1" id="KW-0812">Transmembrane</keyword>
<dbReference type="InterPro" id="IPR001054">
    <property type="entry name" value="A/G_cyclase"/>
</dbReference>
<dbReference type="Pfam" id="PF00211">
    <property type="entry name" value="Guanylate_cyc"/>
    <property type="match status" value="1"/>
</dbReference>
<organism evidence="4 5">
    <name type="scientific">Leadbettera azotonutricia (strain ATCC BAA-888 / DSM 13862 / ZAS-9)</name>
    <name type="common">Treponema azotonutricium</name>
    <dbReference type="NCBI Taxonomy" id="545695"/>
    <lineage>
        <taxon>Bacteria</taxon>
        <taxon>Pseudomonadati</taxon>
        <taxon>Spirochaetota</taxon>
        <taxon>Spirochaetia</taxon>
        <taxon>Spirochaetales</taxon>
        <taxon>Breznakiellaceae</taxon>
        <taxon>Leadbettera</taxon>
    </lineage>
</organism>
<dbReference type="InterPro" id="IPR050697">
    <property type="entry name" value="Adenylyl/Guanylyl_Cyclase_3/4"/>
</dbReference>
<protein>
    <submittedName>
        <fullName evidence="4">Adenylate cyclase</fullName>
    </submittedName>
</protein>
<dbReference type="Pfam" id="PF00672">
    <property type="entry name" value="HAMP"/>
    <property type="match status" value="1"/>
</dbReference>
<evidence type="ECO:0000313" key="5">
    <source>
        <dbReference type="Proteomes" id="UP000009222"/>
    </source>
</evidence>
<dbReference type="InterPro" id="IPR029787">
    <property type="entry name" value="Nucleotide_cyclase"/>
</dbReference>
<dbReference type="Gene3D" id="3.30.70.1230">
    <property type="entry name" value="Nucleotide cyclase"/>
    <property type="match status" value="1"/>
</dbReference>
<dbReference type="AlphaFoldDB" id="F5Y9U0"/>
<dbReference type="GO" id="GO:0006171">
    <property type="term" value="P:cAMP biosynthetic process"/>
    <property type="evidence" value="ECO:0007669"/>
    <property type="project" value="TreeGrafter"/>
</dbReference>
<feature type="domain" description="HAMP" evidence="3">
    <location>
        <begin position="195"/>
        <end position="248"/>
    </location>
</feature>
<reference evidence="5" key="1">
    <citation type="submission" date="2009-12" db="EMBL/GenBank/DDBJ databases">
        <title>Complete sequence of Treponema azotonutricium strain ZAS-9.</title>
        <authorList>
            <person name="Tetu S.G."/>
            <person name="Matson E."/>
            <person name="Ren Q."/>
            <person name="Seshadri R."/>
            <person name="Elbourne L."/>
            <person name="Hassan K.A."/>
            <person name="Durkin A."/>
            <person name="Radune D."/>
            <person name="Mohamoud Y."/>
            <person name="Shay R."/>
            <person name="Jin S."/>
            <person name="Zhang X."/>
            <person name="Lucey K."/>
            <person name="Ballor N.R."/>
            <person name="Ottesen E."/>
            <person name="Rosenthal R."/>
            <person name="Allen A."/>
            <person name="Leadbetter J.R."/>
            <person name="Paulsen I.T."/>
        </authorList>
    </citation>
    <scope>NUCLEOTIDE SEQUENCE [LARGE SCALE GENOMIC DNA]</scope>
    <source>
        <strain evidence="5">ATCC BAA-888 / DSM 13862 / ZAS-9</strain>
    </source>
</reference>
<dbReference type="GO" id="GO:0016020">
    <property type="term" value="C:membrane"/>
    <property type="evidence" value="ECO:0007669"/>
    <property type="project" value="InterPro"/>
</dbReference>
<dbReference type="STRING" id="545695.TREAZ_3179"/>
<dbReference type="CDD" id="cd06225">
    <property type="entry name" value="HAMP"/>
    <property type="match status" value="1"/>
</dbReference>
<dbReference type="Gene3D" id="6.10.340.10">
    <property type="match status" value="1"/>
</dbReference>
<dbReference type="GO" id="GO:0035556">
    <property type="term" value="P:intracellular signal transduction"/>
    <property type="evidence" value="ECO:0007669"/>
    <property type="project" value="InterPro"/>
</dbReference>
<dbReference type="PROSITE" id="PS50885">
    <property type="entry name" value="HAMP"/>
    <property type="match status" value="1"/>
</dbReference>
<dbReference type="InterPro" id="IPR003660">
    <property type="entry name" value="HAMP_dom"/>
</dbReference>
<reference evidence="4 5" key="2">
    <citation type="journal article" date="2011" name="ISME J.">
        <title>RNA-seq reveals cooperative metabolic interactions between two termite-gut spirochete species in co-culture.</title>
        <authorList>
            <person name="Rosenthal A.Z."/>
            <person name="Matson E.G."/>
            <person name="Eldar A."/>
            <person name="Leadbetter J.R."/>
        </authorList>
    </citation>
    <scope>NUCLEOTIDE SEQUENCE [LARGE SCALE GENOMIC DNA]</scope>
    <source>
        <strain evidence="5">ATCC BAA-888 / DSM 13862 / ZAS-9</strain>
    </source>
</reference>
<feature type="transmembrane region" description="Helical" evidence="1">
    <location>
        <begin position="173"/>
        <end position="193"/>
    </location>
</feature>
<dbReference type="HOGENOM" id="CLU_463034_0_0_12"/>
<dbReference type="KEGG" id="taz:TREAZ_3179"/>
<dbReference type="CDD" id="cd07302">
    <property type="entry name" value="CHD"/>
    <property type="match status" value="1"/>
</dbReference>
<evidence type="ECO:0000256" key="1">
    <source>
        <dbReference type="SAM" id="Phobius"/>
    </source>
</evidence>
<proteinExistence type="predicted"/>
<keyword evidence="1" id="KW-0472">Membrane</keyword>
<dbReference type="PROSITE" id="PS50125">
    <property type="entry name" value="GUANYLATE_CYCLASE_2"/>
    <property type="match status" value="1"/>
</dbReference>
<dbReference type="PANTHER" id="PTHR43081">
    <property type="entry name" value="ADENYLATE CYCLASE, TERMINAL-DIFFERENTIATION SPECIFIC-RELATED"/>
    <property type="match status" value="1"/>
</dbReference>
<dbReference type="SUPFAM" id="SSF55073">
    <property type="entry name" value="Nucleotide cyclase"/>
    <property type="match status" value="1"/>
</dbReference>
<feature type="domain" description="Guanylate cyclase" evidence="2">
    <location>
        <begin position="299"/>
        <end position="432"/>
    </location>
</feature>
<keyword evidence="5" id="KW-1185">Reference proteome</keyword>
<dbReference type="Proteomes" id="UP000009222">
    <property type="component" value="Chromosome"/>
</dbReference>
<dbReference type="GO" id="GO:0004016">
    <property type="term" value="F:adenylate cyclase activity"/>
    <property type="evidence" value="ECO:0007669"/>
    <property type="project" value="UniProtKB-ARBA"/>
</dbReference>
<dbReference type="SMART" id="SM00044">
    <property type="entry name" value="CYCc"/>
    <property type="match status" value="1"/>
</dbReference>
<accession>F5Y9U0</accession>
<evidence type="ECO:0000313" key="4">
    <source>
        <dbReference type="EMBL" id="AEF81275.1"/>
    </source>
</evidence>
<dbReference type="PANTHER" id="PTHR43081:SF1">
    <property type="entry name" value="ADENYLATE CYCLASE, TERMINAL-DIFFERENTIATION SPECIFIC"/>
    <property type="match status" value="1"/>
</dbReference>
<dbReference type="RefSeq" id="WP_015712380.1">
    <property type="nucleotide sequence ID" value="NC_015577.1"/>
</dbReference>
<dbReference type="InParanoid" id="F5Y9U0"/>
<dbReference type="SUPFAM" id="SSF158472">
    <property type="entry name" value="HAMP domain-like"/>
    <property type="match status" value="1"/>
</dbReference>
<dbReference type="SMART" id="SM00304">
    <property type="entry name" value="HAMP"/>
    <property type="match status" value="1"/>
</dbReference>
<dbReference type="EMBL" id="CP001841">
    <property type="protein sequence ID" value="AEF81275.1"/>
    <property type="molecule type" value="Genomic_DNA"/>
</dbReference>
<name>F5Y9U0_LEAAZ</name>
<evidence type="ECO:0000259" key="2">
    <source>
        <dbReference type="PROSITE" id="PS50125"/>
    </source>
</evidence>
<sequence>MKIRVKIFLVVLPLIIVTLLLSEASSYFHAVNGITRIARQFLSFKANELEKYAENQWDLLTENNYAGRPDMVQAAKNAVTNYAQSIILSDTEIILALDESGSLAMSTAPLDLKTGEAALLLSLLKEENEGINSAAFGGKARTFASFYFTPFQWYVLLTEEDAAFYKDAESIRFQTIVVLAIALGLAALLLIFFTRHLTNPLSRVIKAMNAIITSGDLASRVEVEYRDETGRLASTFNIMIGDLEKAYSQIKHYAFDAVLAGKKEERIRQIFQHYVPQDVINESFKNPEQLLPGKDMPMAILFSDIRNFTTISEEIGEPRILVESLNRYFETEVDAIYKRNGWVDKYIGDAIMALWGAPVKHEDDVINSVMAGLDMLNALKKFNAEQKKNNKKEFPIGIGINYGIVTVGNIGSTHKRDYTVIGDNVNLASRMEGLTKTYKSELLITESVYKSIQRPSSPNLKGGPQLPCRLLDKVAVKGKKEGVRIYTVKQGLTAEEEKAWVYHNQGMELYFNRDFSGAAKRFKEVLALLAGDFNAATLLERCEIYTANPPPADWDGVEVMHTK</sequence>
<evidence type="ECO:0000259" key="3">
    <source>
        <dbReference type="PROSITE" id="PS50885"/>
    </source>
</evidence>
<gene>
    <name evidence="4" type="ordered locus">TREAZ_3179</name>
</gene>